<dbReference type="OrthoDB" id="7901797at2759"/>
<dbReference type="EMBL" id="CAJHJT010000056">
    <property type="protein sequence ID" value="CAD7014509.1"/>
    <property type="molecule type" value="Genomic_DNA"/>
</dbReference>
<comment type="caution">
    <text evidence="1">The sequence shown here is derived from an EMBL/GenBank/DDBJ whole genome shotgun (WGS) entry which is preliminary data.</text>
</comment>
<accession>A0A811VJV9</accession>
<protein>
    <submittedName>
        <fullName evidence="1">(Mediterranean fruit fly) hypothetical protein</fullName>
    </submittedName>
</protein>
<proteinExistence type="predicted"/>
<sequence>MLQIIYLLLATAGTSHLFYGILKIKQSNNFQFCFAAHEELANFWYTCDFHVEPDIEVMSKECRRIYSNKVGAKEVYALYKTEAESFYKFRNKLVACESRGKICALSERSNGLEMPLVS</sequence>
<evidence type="ECO:0000313" key="1">
    <source>
        <dbReference type="EMBL" id="CAD7014509.1"/>
    </source>
</evidence>
<dbReference type="Proteomes" id="UP000606786">
    <property type="component" value="Unassembled WGS sequence"/>
</dbReference>
<dbReference type="AlphaFoldDB" id="A0A811VJV9"/>
<organism evidence="1 2">
    <name type="scientific">Ceratitis capitata</name>
    <name type="common">Mediterranean fruit fly</name>
    <name type="synonym">Tephritis capitata</name>
    <dbReference type="NCBI Taxonomy" id="7213"/>
    <lineage>
        <taxon>Eukaryota</taxon>
        <taxon>Metazoa</taxon>
        <taxon>Ecdysozoa</taxon>
        <taxon>Arthropoda</taxon>
        <taxon>Hexapoda</taxon>
        <taxon>Insecta</taxon>
        <taxon>Pterygota</taxon>
        <taxon>Neoptera</taxon>
        <taxon>Endopterygota</taxon>
        <taxon>Diptera</taxon>
        <taxon>Brachycera</taxon>
        <taxon>Muscomorpha</taxon>
        <taxon>Tephritoidea</taxon>
        <taxon>Tephritidae</taxon>
        <taxon>Ceratitis</taxon>
        <taxon>Ceratitis</taxon>
    </lineage>
</organism>
<reference evidence="1" key="1">
    <citation type="submission" date="2020-11" db="EMBL/GenBank/DDBJ databases">
        <authorList>
            <person name="Whitehead M."/>
        </authorList>
    </citation>
    <scope>NUCLEOTIDE SEQUENCE</scope>
    <source>
        <strain evidence="1">EGII</strain>
    </source>
</reference>
<name>A0A811VJV9_CERCA</name>
<keyword evidence="2" id="KW-1185">Reference proteome</keyword>
<gene>
    <name evidence="1" type="ORF">CCAP1982_LOCUS22510</name>
</gene>
<evidence type="ECO:0000313" key="2">
    <source>
        <dbReference type="Proteomes" id="UP000606786"/>
    </source>
</evidence>